<gene>
    <name evidence="2" type="ORF">DFR69_107107</name>
</gene>
<dbReference type="AlphaFoldDB" id="A0A317NEN7"/>
<organism evidence="2 3">
    <name type="scientific">Nocardia neocaledoniensis</name>
    <dbReference type="NCBI Taxonomy" id="236511"/>
    <lineage>
        <taxon>Bacteria</taxon>
        <taxon>Bacillati</taxon>
        <taxon>Actinomycetota</taxon>
        <taxon>Actinomycetes</taxon>
        <taxon>Mycobacteriales</taxon>
        <taxon>Nocardiaceae</taxon>
        <taxon>Nocardia</taxon>
    </lineage>
</organism>
<evidence type="ECO:0000313" key="2">
    <source>
        <dbReference type="EMBL" id="PWV73480.1"/>
    </source>
</evidence>
<protein>
    <submittedName>
        <fullName evidence="2">Uncharacterized protein</fullName>
    </submittedName>
</protein>
<evidence type="ECO:0000256" key="1">
    <source>
        <dbReference type="SAM" id="Phobius"/>
    </source>
</evidence>
<evidence type="ECO:0000313" key="3">
    <source>
        <dbReference type="Proteomes" id="UP000246410"/>
    </source>
</evidence>
<dbReference type="PROSITE" id="PS51257">
    <property type="entry name" value="PROKAR_LIPOPROTEIN"/>
    <property type="match status" value="1"/>
</dbReference>
<comment type="caution">
    <text evidence="2">The sequence shown here is derived from an EMBL/GenBank/DDBJ whole genome shotgun (WGS) entry which is preliminary data.</text>
</comment>
<keyword evidence="1" id="KW-0472">Membrane</keyword>
<keyword evidence="1" id="KW-0812">Transmembrane</keyword>
<keyword evidence="3" id="KW-1185">Reference proteome</keyword>
<reference evidence="2 3" key="1">
    <citation type="submission" date="2018-05" db="EMBL/GenBank/DDBJ databases">
        <title>Genomic Encyclopedia of Type Strains, Phase IV (KMG-IV): sequencing the most valuable type-strain genomes for metagenomic binning, comparative biology and taxonomic classification.</title>
        <authorList>
            <person name="Goeker M."/>
        </authorList>
    </citation>
    <scope>NUCLEOTIDE SEQUENCE [LARGE SCALE GENOMIC DNA]</scope>
    <source>
        <strain evidence="2 3">DSM 44717</strain>
    </source>
</reference>
<feature type="transmembrane region" description="Helical" evidence="1">
    <location>
        <begin position="12"/>
        <end position="32"/>
    </location>
</feature>
<dbReference type="RefSeq" id="WP_146229368.1">
    <property type="nucleotide sequence ID" value="NZ_QGTL01000007.1"/>
</dbReference>
<sequence>MGRGRSAARWGLRGVGIVVTLACVVAACRFLWPQPDITAQPGSTERQLAFVRAALDDGADTAAQQQFPEGHFFLNALYGLAWVQAAHTDPTLRDEALRESRWALARVESEQGRAVFSPALRPAYGIFWAGWTNWLRGAILTLDATDPVAVQRFSTHSEEIAQAFAASATPFLQAYPRQAWPVDSTVAMASLRLHDHLFEDRYAAVTARWLDAVRARLDPATGLLPHEVSPDGAQLDGARATSQSVIHRFLPEIDAAFAREQYTAYRDRYLAHPGGFGPALREYPRGVDGVGDVDSGPLVAGISLSATVVGLGAARVNGDSELAAAIGAEGELLGLPVDLPGSKRYALGAVPIGDAFVVWSSTARLLTTEPTVGDWETRWWWRVPWLVLLGLIAVLPWTGRLVAAIRNTSGRESARKAKGANSSASARWGP</sequence>
<accession>A0A317NEN7</accession>
<proteinExistence type="predicted"/>
<dbReference type="Proteomes" id="UP000246410">
    <property type="component" value="Unassembled WGS sequence"/>
</dbReference>
<dbReference type="EMBL" id="QGTL01000007">
    <property type="protein sequence ID" value="PWV73480.1"/>
    <property type="molecule type" value="Genomic_DNA"/>
</dbReference>
<name>A0A317NEN7_9NOCA</name>
<keyword evidence="1" id="KW-1133">Transmembrane helix</keyword>